<gene>
    <name evidence="3" type="ORF">OW729_04245</name>
</gene>
<evidence type="ECO:0000313" key="4">
    <source>
        <dbReference type="Proteomes" id="UP001144612"/>
    </source>
</evidence>
<dbReference type="Proteomes" id="UP001144612">
    <property type="component" value="Unassembled WGS sequence"/>
</dbReference>
<comment type="caution">
    <text evidence="3">The sequence shown here is derived from an EMBL/GenBank/DDBJ whole genome shotgun (WGS) entry which is preliminary data.</text>
</comment>
<keyword evidence="1" id="KW-0812">Transmembrane</keyword>
<organism evidence="3 4">
    <name type="scientific">Clostridium brassicae</name>
    <dbReference type="NCBI Taxonomy" id="2999072"/>
    <lineage>
        <taxon>Bacteria</taxon>
        <taxon>Bacillati</taxon>
        <taxon>Bacillota</taxon>
        <taxon>Clostridia</taxon>
        <taxon>Eubacteriales</taxon>
        <taxon>Clostridiaceae</taxon>
        <taxon>Clostridium</taxon>
    </lineage>
</organism>
<dbReference type="Pfam" id="PF01841">
    <property type="entry name" value="Transglut_core"/>
    <property type="match status" value="1"/>
</dbReference>
<feature type="transmembrane region" description="Helical" evidence="1">
    <location>
        <begin position="6"/>
        <end position="26"/>
    </location>
</feature>
<reference evidence="3" key="1">
    <citation type="submission" date="2022-12" db="EMBL/GenBank/DDBJ databases">
        <title>Clostridium sp. nov., isolated from industrial wastewater.</title>
        <authorList>
            <person name="Jiayan W."/>
        </authorList>
    </citation>
    <scope>NUCLEOTIDE SEQUENCE</scope>
    <source>
        <strain evidence="3">ZC22-4</strain>
    </source>
</reference>
<dbReference type="InterPro" id="IPR038765">
    <property type="entry name" value="Papain-like_cys_pep_sf"/>
</dbReference>
<feature type="transmembrane region" description="Helical" evidence="1">
    <location>
        <begin position="148"/>
        <end position="167"/>
    </location>
</feature>
<sequence>MNKNPVDAALILVFLYPLLKGFLFKFSSKNMKSDIEEIGGYISFIIGVILGTYLTKKIFMIHQDGVYAKIYNNIPEQIISALESKPLLIYVLVMPIIIFLIYKVVQIIIDLINSITLYPLLDSIEDLLKGKSGFVKRIIGLLFQLPKGVCYVILLALVLNVLVIIGVNDTYNKKLNESKLYGNICKNIINPITNSKLAKKIPNVINDSFKIVIKNSEDQPGNESGKTIVYYNGITLSEGIKSNEEIDSFSRELVKNKKTSKEKAKIIYNWIGQNIEYDYDKVDKILDNDFTIKSGAINTFNTKKGICFDYSCLYSAMCKANNIKVRIVTGEGFNGSNWVSHAWNEVYISEENKWINVDTTFYKGGNYFDSSIFKLDHKDRKIAG</sequence>
<dbReference type="RefSeq" id="WP_268060211.1">
    <property type="nucleotide sequence ID" value="NZ_JAPQFJ010000003.1"/>
</dbReference>
<protein>
    <submittedName>
        <fullName evidence="3">Transglutaminase-like domain-containing protein</fullName>
    </submittedName>
</protein>
<feature type="transmembrane region" description="Helical" evidence="1">
    <location>
        <begin position="38"/>
        <end position="55"/>
    </location>
</feature>
<evidence type="ECO:0000256" key="1">
    <source>
        <dbReference type="SAM" id="Phobius"/>
    </source>
</evidence>
<dbReference type="PANTHER" id="PTHR33490:SF3">
    <property type="entry name" value="CONSERVED INTEGRAL MEMBRANE PROTEIN"/>
    <property type="match status" value="1"/>
</dbReference>
<dbReference type="EMBL" id="JAPQFJ010000003">
    <property type="protein sequence ID" value="MCY6957814.1"/>
    <property type="molecule type" value="Genomic_DNA"/>
</dbReference>
<keyword evidence="1" id="KW-1133">Transmembrane helix</keyword>
<keyword evidence="1" id="KW-0472">Membrane</keyword>
<name>A0ABT4D9W0_9CLOT</name>
<evidence type="ECO:0000259" key="2">
    <source>
        <dbReference type="SMART" id="SM00460"/>
    </source>
</evidence>
<dbReference type="PANTHER" id="PTHR33490">
    <property type="entry name" value="BLR5614 PROTEIN-RELATED"/>
    <property type="match status" value="1"/>
</dbReference>
<feature type="transmembrane region" description="Helical" evidence="1">
    <location>
        <begin position="87"/>
        <end position="105"/>
    </location>
</feature>
<feature type="domain" description="Transglutaminase-like" evidence="2">
    <location>
        <begin position="299"/>
        <end position="361"/>
    </location>
</feature>
<evidence type="ECO:0000313" key="3">
    <source>
        <dbReference type="EMBL" id="MCY6957814.1"/>
    </source>
</evidence>
<dbReference type="SMART" id="SM00460">
    <property type="entry name" value="TGc"/>
    <property type="match status" value="1"/>
</dbReference>
<accession>A0ABT4D9W0</accession>
<proteinExistence type="predicted"/>
<dbReference type="Gene3D" id="3.10.620.30">
    <property type="match status" value="1"/>
</dbReference>
<dbReference type="SUPFAM" id="SSF54001">
    <property type="entry name" value="Cysteine proteinases"/>
    <property type="match status" value="1"/>
</dbReference>
<dbReference type="InterPro" id="IPR002931">
    <property type="entry name" value="Transglutaminase-like"/>
</dbReference>
<keyword evidence="4" id="KW-1185">Reference proteome</keyword>